<proteinExistence type="predicted"/>
<organism evidence="2 3">
    <name type="scientific">Limosa lapponica baueri</name>
    <dbReference type="NCBI Taxonomy" id="1758121"/>
    <lineage>
        <taxon>Eukaryota</taxon>
        <taxon>Metazoa</taxon>
        <taxon>Chordata</taxon>
        <taxon>Craniata</taxon>
        <taxon>Vertebrata</taxon>
        <taxon>Euteleostomi</taxon>
        <taxon>Archelosauria</taxon>
        <taxon>Archosauria</taxon>
        <taxon>Dinosauria</taxon>
        <taxon>Saurischia</taxon>
        <taxon>Theropoda</taxon>
        <taxon>Coelurosauria</taxon>
        <taxon>Aves</taxon>
        <taxon>Neognathae</taxon>
        <taxon>Neoaves</taxon>
        <taxon>Charadriiformes</taxon>
        <taxon>Scolopacidae</taxon>
        <taxon>Limosa</taxon>
    </lineage>
</organism>
<name>A0A2I0UR38_LIMLA</name>
<feature type="region of interest" description="Disordered" evidence="1">
    <location>
        <begin position="556"/>
        <end position="579"/>
    </location>
</feature>
<sequence>MLAAQKANHNLGCIKRSMASRLTEVILPLYSALLRPYMEYCVQLWSPQCRKDMDLLERVQQRAMKMIRGLEHLSCEDRLSDMVSLGTLKSAGLPTWNCKMKKFCLTRYGAKADGAKDLLPCVDTWPMQGHQRCLDKDFVRTRAVQCPMSGAAPVCLCWETTQASNNVPEGPSDLTTVLTGKISKSSILEALLETRPGCCSKKKSAVSHQRSQHDMNQHRGLTCPTRWQMLAADRREPSRQHHMPEGEDQPYAANGCFQACCHPPREELRKAKLWFCIDCKHATPSSLIKTESITEKKASRAPPSPYNTEQDILSHELIQQNGAEIMLGGWVGVGKVGVSTQKRGDKDREKKAKGRKKTGLLLSLPIQTITLVLGIPHPRLILCNSNEHNGSMGTDASRPIFYKEPKLKKLNESHGIECTLSKFVDNTKLSDEADTPEGWDAIQRDLDSLEKWAHVNLMRFNEAKCRVLHLDQGNPRYQYRLGDEAIESRPEEKDLGVLVDEKLNMSWQCALAAQKTNDILGCIKRSMANRSREVILPLYSALVRPHLEYCTSAQERHGPVGVGPEKGHKNDQRAGAPLL</sequence>
<accession>A0A2I0UR38</accession>
<dbReference type="AlphaFoldDB" id="A0A2I0UR38"/>
<evidence type="ECO:0008006" key="4">
    <source>
        <dbReference type="Google" id="ProtNLM"/>
    </source>
</evidence>
<dbReference type="Proteomes" id="UP000233556">
    <property type="component" value="Unassembled WGS sequence"/>
</dbReference>
<protein>
    <recommendedName>
        <fullName evidence="4">Rna-directed dna polymerase from mobile element jockey-like</fullName>
    </recommendedName>
</protein>
<gene>
    <name evidence="2" type="ORF">llap_1142</name>
</gene>
<reference evidence="3" key="2">
    <citation type="submission" date="2017-12" db="EMBL/GenBank/DDBJ databases">
        <title>Genome sequence of the Bar-tailed Godwit (Limosa lapponica baueri).</title>
        <authorList>
            <person name="Lima N.C.B."/>
            <person name="Parody-Merino A.M."/>
            <person name="Battley P.F."/>
            <person name="Fidler A.E."/>
            <person name="Prosdocimi F."/>
        </authorList>
    </citation>
    <scope>NUCLEOTIDE SEQUENCE [LARGE SCALE GENOMIC DNA]</scope>
</reference>
<evidence type="ECO:0000313" key="2">
    <source>
        <dbReference type="EMBL" id="PKU48514.1"/>
    </source>
</evidence>
<keyword evidence="3" id="KW-1185">Reference proteome</keyword>
<dbReference type="EMBL" id="KZ505651">
    <property type="protein sequence ID" value="PKU48514.1"/>
    <property type="molecule type" value="Genomic_DNA"/>
</dbReference>
<dbReference type="OrthoDB" id="410381at2759"/>
<dbReference type="PANTHER" id="PTHR33332">
    <property type="entry name" value="REVERSE TRANSCRIPTASE DOMAIN-CONTAINING PROTEIN"/>
    <property type="match status" value="1"/>
</dbReference>
<evidence type="ECO:0000256" key="1">
    <source>
        <dbReference type="SAM" id="MobiDB-lite"/>
    </source>
</evidence>
<reference evidence="3" key="1">
    <citation type="submission" date="2017-11" db="EMBL/GenBank/DDBJ databases">
        <authorList>
            <person name="Lima N.C."/>
            <person name="Parody-Merino A.M."/>
            <person name="Battley P.F."/>
            <person name="Fidler A.E."/>
            <person name="Prosdocimi F."/>
        </authorList>
    </citation>
    <scope>NUCLEOTIDE SEQUENCE [LARGE SCALE GENOMIC DNA]</scope>
</reference>
<evidence type="ECO:0000313" key="3">
    <source>
        <dbReference type="Proteomes" id="UP000233556"/>
    </source>
</evidence>